<proteinExistence type="predicted"/>
<dbReference type="eggNOG" id="KOG2006">
    <property type="taxonomic scope" value="Eukaryota"/>
</dbReference>
<feature type="domain" description="RIC1 C-terminal alpha solenoid region" evidence="4">
    <location>
        <begin position="825"/>
        <end position="1018"/>
    </location>
</feature>
<sequence>MYWPCSVPQVSAYHGPRPGIEVTSAGKGAIRVNETQGAPDNTGSNGDGDGDGDGDADGPANVILDLQTARNDHLFATITASRLDLWCTRPVVLLASLSRSPKSLESYGDNVSVVFKPDSSTIVLRTTESYLIVYSVESDQTARALQQQYGYSQAKRQNLMRSFGVDDTVGISEVLLRFRRAIKIDAGINSVVALDSELVVATTKPAAVQCIRWDPSKDGSHAVAQLLSKMDWNNQKSAISTMVHDRAMNLSVWLSQDGHAYAVQRIRPQLARSVSSDDSVPSSRSSTTAATRLFDGYCFHKPDTLGEARLTSINARFSLIAIATSAGEIVCYAAKDYVGNIPLSHTFKPPTSPSSRGAVTCLTWSPDGHCLFAGYEHGWSMWSVFGKEGASTFHMNVSHAESNNEKWLLAVHRARWISGGAEILITSPGEDRIWKLEMSRSAAVGCFSCANLVRALLQTPTELTVYRGHELPDLTSISNEASLWHHAQYPSIYLHNQWPVKSCVVSQDGRYVAIAGRRGLAHYSLQSGRWKTFSDLAVENSFAVRGGMCWFNHILAAATENAAGYDLRLYSRELELGRFPLHTEAFSMPIVFVGPSGEDSLLVYTYENILYHYILNITPRGAQLVQVGQIAFHGIVRAPSRVRSVSWVLPDSQLRSGDPSRDVEYASVLFLVDDKLVLLQSTRNEQDELKYDMRVIAQHVEYYILMRDQIYFNFTGPEESAPPTPSPGSAFTMRSQHQYSLRDSLWIFSGDELRLWPDVRDLFNHAAEGDLSTSPLLSMSVDFYPLSILLTKGVVLGIESELLQRRDVNFAQFRSGIRTQLFLPYILQHQLCEAKDTAAAFGLANQYQHLSYFPHALEILLHHVLDDEVDRTRKAKLHEDDDDSGDGEPTPGPLPAVLSFLQLVLPPTTYLSTVVQCIRKTELSSWRTLFVHLPPPLGLFEQALELEDLKTATGFLIVLQGLEEDDESDTYDARKFEGHVVRLMKLARQKSDFELCSELARFMMGIDPRGDALRRVIVGVGFGGKPITHLHPHRSVLGPSPGLLNTALTQNRRLESSPEGGGSTPSSLSGGDYFSSSPGGG</sequence>
<reference evidence="5 6" key="1">
    <citation type="submission" date="2013-03" db="EMBL/GenBank/DDBJ databases">
        <title>The Genome Sequence of Capronia epimyces CBS 606.96.</title>
        <authorList>
            <consortium name="The Broad Institute Genomics Platform"/>
            <person name="Cuomo C."/>
            <person name="de Hoog S."/>
            <person name="Gorbushina A."/>
            <person name="Walker B."/>
            <person name="Young S.K."/>
            <person name="Zeng Q."/>
            <person name="Gargeya S."/>
            <person name="Fitzgerald M."/>
            <person name="Haas B."/>
            <person name="Abouelleil A."/>
            <person name="Allen A.W."/>
            <person name="Alvarado L."/>
            <person name="Arachchi H.M."/>
            <person name="Berlin A.M."/>
            <person name="Chapman S.B."/>
            <person name="Gainer-Dewar J."/>
            <person name="Goldberg J."/>
            <person name="Griggs A."/>
            <person name="Gujja S."/>
            <person name="Hansen M."/>
            <person name="Howarth C."/>
            <person name="Imamovic A."/>
            <person name="Ireland A."/>
            <person name="Larimer J."/>
            <person name="McCowan C."/>
            <person name="Murphy C."/>
            <person name="Pearson M."/>
            <person name="Poon T.W."/>
            <person name="Priest M."/>
            <person name="Roberts A."/>
            <person name="Saif S."/>
            <person name="Shea T."/>
            <person name="Sisk P."/>
            <person name="Sykes S."/>
            <person name="Wortman J."/>
            <person name="Nusbaum C."/>
            <person name="Birren B."/>
        </authorList>
    </citation>
    <scope>NUCLEOTIDE SEQUENCE [LARGE SCALE GENOMIC DNA]</scope>
    <source>
        <strain evidence="5 6">CBS 606.96</strain>
    </source>
</reference>
<dbReference type="SUPFAM" id="SSF69322">
    <property type="entry name" value="Tricorn protease domain 2"/>
    <property type="match status" value="1"/>
</dbReference>
<evidence type="ECO:0000256" key="3">
    <source>
        <dbReference type="SAM" id="MobiDB-lite"/>
    </source>
</evidence>
<keyword evidence="6" id="KW-1185">Reference proteome</keyword>
<dbReference type="InterPro" id="IPR009771">
    <property type="entry name" value="RIC1_C"/>
</dbReference>
<dbReference type="STRING" id="1182542.W9XY84"/>
<dbReference type="GO" id="GO:0006886">
    <property type="term" value="P:intracellular protein transport"/>
    <property type="evidence" value="ECO:0007669"/>
    <property type="project" value="InterPro"/>
</dbReference>
<gene>
    <name evidence="5" type="ORF">A1O3_05893</name>
</gene>
<evidence type="ECO:0000313" key="6">
    <source>
        <dbReference type="Proteomes" id="UP000019478"/>
    </source>
</evidence>
<feature type="region of interest" description="Disordered" evidence="3">
    <location>
        <begin position="1052"/>
        <end position="1081"/>
    </location>
</feature>
<dbReference type="AlphaFoldDB" id="W9XY84"/>
<dbReference type="InterPro" id="IPR015943">
    <property type="entry name" value="WD40/YVTN_repeat-like_dom_sf"/>
</dbReference>
<accession>W9XY84</accession>
<dbReference type="EMBL" id="AMGY01000004">
    <property type="protein sequence ID" value="EXJ85218.1"/>
    <property type="molecule type" value="Genomic_DNA"/>
</dbReference>
<evidence type="ECO:0000256" key="2">
    <source>
        <dbReference type="ARBA" id="ARBA00023136"/>
    </source>
</evidence>
<dbReference type="HOGENOM" id="CLU_002060_1_1_1"/>
<evidence type="ECO:0000256" key="1">
    <source>
        <dbReference type="ARBA" id="ARBA00004370"/>
    </source>
</evidence>
<dbReference type="Pfam" id="PF25440">
    <property type="entry name" value="Beta-prop_RIC1_2nd"/>
    <property type="match status" value="1"/>
</dbReference>
<dbReference type="PANTHER" id="PTHR22746">
    <property type="entry name" value="RAB6A-GEF COMPLEX PARTNER PROTEIN 1"/>
    <property type="match status" value="1"/>
</dbReference>
<dbReference type="RefSeq" id="XP_007734203.1">
    <property type="nucleotide sequence ID" value="XM_007736013.1"/>
</dbReference>
<organism evidence="5 6">
    <name type="scientific">Capronia epimyces CBS 606.96</name>
    <dbReference type="NCBI Taxonomy" id="1182542"/>
    <lineage>
        <taxon>Eukaryota</taxon>
        <taxon>Fungi</taxon>
        <taxon>Dikarya</taxon>
        <taxon>Ascomycota</taxon>
        <taxon>Pezizomycotina</taxon>
        <taxon>Eurotiomycetes</taxon>
        <taxon>Chaetothyriomycetidae</taxon>
        <taxon>Chaetothyriales</taxon>
        <taxon>Herpotrichiellaceae</taxon>
        <taxon>Capronia</taxon>
    </lineage>
</organism>
<dbReference type="GeneID" id="19170003"/>
<dbReference type="InterPro" id="IPR040096">
    <property type="entry name" value="Ric1"/>
</dbReference>
<comment type="subcellular location">
    <subcellularLocation>
        <location evidence="1">Membrane</location>
    </subcellularLocation>
</comment>
<evidence type="ECO:0000313" key="5">
    <source>
        <dbReference type="EMBL" id="EXJ85218.1"/>
    </source>
</evidence>
<comment type="caution">
    <text evidence="5">The sequence shown here is derived from an EMBL/GenBank/DDBJ whole genome shotgun (WGS) entry which is preliminary data.</text>
</comment>
<feature type="region of interest" description="Disordered" evidence="3">
    <location>
        <begin position="33"/>
        <end position="60"/>
    </location>
</feature>
<dbReference type="GO" id="GO:0005829">
    <property type="term" value="C:cytosol"/>
    <property type="evidence" value="ECO:0007669"/>
    <property type="project" value="TreeGrafter"/>
</dbReference>
<dbReference type="PANTHER" id="PTHR22746:SF10">
    <property type="entry name" value="GUANINE NUCLEOTIDE EXCHANGE FACTOR SUBUNIT RIC1"/>
    <property type="match status" value="1"/>
</dbReference>
<dbReference type="GO" id="GO:0000139">
    <property type="term" value="C:Golgi membrane"/>
    <property type="evidence" value="ECO:0007669"/>
    <property type="project" value="TreeGrafter"/>
</dbReference>
<dbReference type="OrthoDB" id="67540at2759"/>
<name>W9XY84_9EURO</name>
<dbReference type="GO" id="GO:0042147">
    <property type="term" value="P:retrograde transport, endosome to Golgi"/>
    <property type="evidence" value="ECO:0007669"/>
    <property type="project" value="TreeGrafter"/>
</dbReference>
<protein>
    <recommendedName>
        <fullName evidence="4">RIC1 C-terminal alpha solenoid region domain-containing protein</fullName>
    </recommendedName>
</protein>
<keyword evidence="2" id="KW-0472">Membrane</keyword>
<dbReference type="GO" id="GO:0034066">
    <property type="term" value="C:Ric1-Rgp1 guanyl-nucleotide exchange factor complex"/>
    <property type="evidence" value="ECO:0007669"/>
    <property type="project" value="InterPro"/>
</dbReference>
<feature type="compositionally biased region" description="Low complexity" evidence="3">
    <location>
        <begin position="1064"/>
        <end position="1081"/>
    </location>
</feature>
<feature type="compositionally biased region" description="Polar residues" evidence="3">
    <location>
        <begin position="33"/>
        <end position="44"/>
    </location>
</feature>
<dbReference type="Proteomes" id="UP000019478">
    <property type="component" value="Unassembled WGS sequence"/>
</dbReference>
<evidence type="ECO:0000259" key="4">
    <source>
        <dbReference type="Pfam" id="PF07064"/>
    </source>
</evidence>
<dbReference type="Pfam" id="PF07064">
    <property type="entry name" value="RIC1"/>
    <property type="match status" value="1"/>
</dbReference>
<dbReference type="Gene3D" id="2.130.10.10">
    <property type="entry name" value="YVTN repeat-like/Quinoprotein amine dehydrogenase"/>
    <property type="match status" value="1"/>
</dbReference>